<keyword evidence="3" id="KW-1185">Reference proteome</keyword>
<accession>A0A8J8W042</accession>
<dbReference type="InterPro" id="IPR007250">
    <property type="entry name" value="HSP9_HSP12"/>
</dbReference>
<dbReference type="OrthoDB" id="2348401at2759"/>
<keyword evidence="2" id="KW-0346">Stress response</keyword>
<feature type="compositionally biased region" description="Basic and acidic residues" evidence="1">
    <location>
        <begin position="25"/>
        <end position="70"/>
    </location>
</feature>
<evidence type="ECO:0000313" key="3">
    <source>
        <dbReference type="Proteomes" id="UP000631181"/>
    </source>
</evidence>
<evidence type="ECO:0000313" key="2">
    <source>
        <dbReference type="EMBL" id="KAF7713575.1"/>
    </source>
</evidence>
<reference evidence="2" key="1">
    <citation type="journal article" date="2020" name="Front. Microbiol.">
        <title>Gene regulatory networks of Penicillium echinulatum 2HH and Penicillium oxalicum 114-2 inferred by a computational biology approach.</title>
        <authorList>
            <person name="Lenz A.R."/>
            <person name="Galan-Vasquez E."/>
            <person name="Balbinot E."/>
            <person name="De Abreu F.P."/>
            <person name="De Oliveira N.S."/>
            <person name="Da Rosa L.O."/>
            <person name="De Avila E Silva S."/>
            <person name="Camassola M."/>
            <person name="Dillon A.J.P."/>
            <person name="Perez-Rueda E."/>
        </authorList>
    </citation>
    <scope>NUCLEOTIDE SEQUENCE</scope>
    <source>
        <strain evidence="2">S1M29</strain>
    </source>
</reference>
<feature type="region of interest" description="Disordered" evidence="1">
    <location>
        <begin position="1"/>
        <end position="88"/>
    </location>
</feature>
<sequence length="88" mass="9541">MSDAGRKDFSTKAKEEITPDSAKSTQDKIKETVTDTTDRITRGAQPDDSKSTTQETFDKTQRVHDNKAHDGATGSVGDKIKSALGIDK</sequence>
<comment type="caution">
    <text evidence="2">The sequence shown here is derived from an EMBL/GenBank/DDBJ whole genome shotgun (WGS) entry which is preliminary data.</text>
</comment>
<dbReference type="Proteomes" id="UP000631181">
    <property type="component" value="Unassembled WGS sequence"/>
</dbReference>
<proteinExistence type="predicted"/>
<organism evidence="2 3">
    <name type="scientific">Penicillium ucsense</name>
    <dbReference type="NCBI Taxonomy" id="2839758"/>
    <lineage>
        <taxon>Eukaryota</taxon>
        <taxon>Fungi</taxon>
        <taxon>Dikarya</taxon>
        <taxon>Ascomycota</taxon>
        <taxon>Pezizomycotina</taxon>
        <taxon>Eurotiomycetes</taxon>
        <taxon>Eurotiomycetidae</taxon>
        <taxon>Eurotiales</taxon>
        <taxon>Aspergillaceae</taxon>
        <taxon>Penicillium</taxon>
    </lineage>
</organism>
<feature type="compositionally biased region" description="Basic and acidic residues" evidence="1">
    <location>
        <begin position="1"/>
        <end position="17"/>
    </location>
</feature>
<protein>
    <submittedName>
        <fullName evidence="2">Heat shock protein hsp9/hsp12</fullName>
    </submittedName>
</protein>
<dbReference type="Pfam" id="PF04119">
    <property type="entry name" value="HSP9_HSP12"/>
    <property type="match status" value="1"/>
</dbReference>
<dbReference type="Gene3D" id="6.10.280.100">
    <property type="match status" value="1"/>
</dbReference>
<dbReference type="EMBL" id="WIWV01000113">
    <property type="protein sequence ID" value="KAF7713575.1"/>
    <property type="molecule type" value="Genomic_DNA"/>
</dbReference>
<gene>
    <name evidence="2" type="ORF">PECM_000917</name>
</gene>
<feature type="compositionally biased region" description="Basic and acidic residues" evidence="1">
    <location>
        <begin position="78"/>
        <end position="88"/>
    </location>
</feature>
<dbReference type="AlphaFoldDB" id="A0A8J8W042"/>
<evidence type="ECO:0000256" key="1">
    <source>
        <dbReference type="SAM" id="MobiDB-lite"/>
    </source>
</evidence>
<name>A0A8J8W042_9EURO</name>